<feature type="compositionally biased region" description="Polar residues" evidence="1">
    <location>
        <begin position="95"/>
        <end position="106"/>
    </location>
</feature>
<dbReference type="AlphaFoldDB" id="A0A8H4WZX5"/>
<gene>
    <name evidence="2" type="ORF">FGADI_3447</name>
</gene>
<feature type="compositionally biased region" description="Basic and acidic residues" evidence="1">
    <location>
        <begin position="85"/>
        <end position="94"/>
    </location>
</feature>
<organism evidence="2 3">
    <name type="scientific">Fusarium gaditjirri</name>
    <dbReference type="NCBI Taxonomy" id="282569"/>
    <lineage>
        <taxon>Eukaryota</taxon>
        <taxon>Fungi</taxon>
        <taxon>Dikarya</taxon>
        <taxon>Ascomycota</taxon>
        <taxon>Pezizomycotina</taxon>
        <taxon>Sordariomycetes</taxon>
        <taxon>Hypocreomycetidae</taxon>
        <taxon>Hypocreales</taxon>
        <taxon>Nectriaceae</taxon>
        <taxon>Fusarium</taxon>
        <taxon>Fusarium nisikadoi species complex</taxon>
    </lineage>
</organism>
<keyword evidence="3" id="KW-1185">Reference proteome</keyword>
<feature type="region of interest" description="Disordered" evidence="1">
    <location>
        <begin position="58"/>
        <end position="106"/>
    </location>
</feature>
<dbReference type="Proteomes" id="UP000604273">
    <property type="component" value="Unassembled WGS sequence"/>
</dbReference>
<sequence length="174" mass="20527">MCPITFWMHECFFCGAVKDNASRSDPEITSACPGCAEPVEVKLEWRYWICPVCEEDKATDEPKYPPRGQRQERVPVYRFPNGTRRQNEYQRQDEPQCQNEPRFQDAPQFQDSQRFQDAPRYQPLQSNPSARHTAQQFPAGQGEQRPQYYQMGYPPHRQGRRESHGHGHGHHHHY</sequence>
<reference evidence="2" key="2">
    <citation type="submission" date="2020-05" db="EMBL/GenBank/DDBJ databases">
        <authorList>
            <person name="Kim H.-S."/>
            <person name="Proctor R.H."/>
            <person name="Brown D.W."/>
        </authorList>
    </citation>
    <scope>NUCLEOTIDE SEQUENCE</scope>
    <source>
        <strain evidence="2">NRRL 45417</strain>
    </source>
</reference>
<name>A0A8H4WZX5_9HYPO</name>
<protein>
    <submittedName>
        <fullName evidence="2">Uncharacterized protein</fullName>
    </submittedName>
</protein>
<reference evidence="2" key="1">
    <citation type="journal article" date="2020" name="BMC Genomics">
        <title>Correction to: Identification and distribution of gene clusters required for synthesis of sphingolipid metabolism inhibitors in diverse species of the filamentous fungus Fusarium.</title>
        <authorList>
            <person name="Kim H.S."/>
            <person name="Lohmar J.M."/>
            <person name="Busman M."/>
            <person name="Brown D.W."/>
            <person name="Naumann T.A."/>
            <person name="Divon H.H."/>
            <person name="Lysoe E."/>
            <person name="Uhlig S."/>
            <person name="Proctor R.H."/>
        </authorList>
    </citation>
    <scope>NUCLEOTIDE SEQUENCE</scope>
    <source>
        <strain evidence="2">NRRL 45417</strain>
    </source>
</reference>
<dbReference type="OrthoDB" id="4991024at2759"/>
<comment type="caution">
    <text evidence="2">The sequence shown here is derived from an EMBL/GenBank/DDBJ whole genome shotgun (WGS) entry which is preliminary data.</text>
</comment>
<evidence type="ECO:0000313" key="2">
    <source>
        <dbReference type="EMBL" id="KAF4957033.1"/>
    </source>
</evidence>
<proteinExistence type="predicted"/>
<feature type="compositionally biased region" description="Polar residues" evidence="1">
    <location>
        <begin position="123"/>
        <end position="138"/>
    </location>
</feature>
<feature type="compositionally biased region" description="Basic and acidic residues" evidence="1">
    <location>
        <begin position="58"/>
        <end position="75"/>
    </location>
</feature>
<accession>A0A8H4WZX5</accession>
<dbReference type="EMBL" id="JABFAI010000076">
    <property type="protein sequence ID" value="KAF4957033.1"/>
    <property type="molecule type" value="Genomic_DNA"/>
</dbReference>
<evidence type="ECO:0000256" key="1">
    <source>
        <dbReference type="SAM" id="MobiDB-lite"/>
    </source>
</evidence>
<feature type="region of interest" description="Disordered" evidence="1">
    <location>
        <begin position="120"/>
        <end position="174"/>
    </location>
</feature>
<evidence type="ECO:0000313" key="3">
    <source>
        <dbReference type="Proteomes" id="UP000604273"/>
    </source>
</evidence>